<organism evidence="2 3">
    <name type="scientific">Hyunsoonleella pacifica</name>
    <dbReference type="NCBI Taxonomy" id="1080224"/>
    <lineage>
        <taxon>Bacteria</taxon>
        <taxon>Pseudomonadati</taxon>
        <taxon>Bacteroidota</taxon>
        <taxon>Flavobacteriia</taxon>
        <taxon>Flavobacteriales</taxon>
        <taxon>Flavobacteriaceae</taxon>
    </lineage>
</organism>
<dbReference type="EMBL" id="SIRS01000003">
    <property type="protein sequence ID" value="TBN16579.1"/>
    <property type="molecule type" value="Genomic_DNA"/>
</dbReference>
<dbReference type="InterPro" id="IPR011990">
    <property type="entry name" value="TPR-like_helical_dom_sf"/>
</dbReference>
<dbReference type="Pfam" id="PF14559">
    <property type="entry name" value="TPR_19"/>
    <property type="match status" value="1"/>
</dbReference>
<evidence type="ECO:0000313" key="3">
    <source>
        <dbReference type="Proteomes" id="UP000292372"/>
    </source>
</evidence>
<protein>
    <submittedName>
        <fullName evidence="2">Tetratricopeptide repeat protein</fullName>
    </submittedName>
</protein>
<feature type="region of interest" description="Disordered" evidence="1">
    <location>
        <begin position="163"/>
        <end position="185"/>
    </location>
</feature>
<dbReference type="SUPFAM" id="SSF48452">
    <property type="entry name" value="TPR-like"/>
    <property type="match status" value="1"/>
</dbReference>
<reference evidence="2 3" key="1">
    <citation type="journal article" date="2015" name="Int. J. Syst. Evol. Microbiol.">
        <title>Hyunsoonleella pacifica sp. nov., isolated from seawater of South Pacific Gyre.</title>
        <authorList>
            <person name="Gao X."/>
            <person name="Zhang Z."/>
            <person name="Dai X."/>
            <person name="Zhang X.H."/>
        </authorList>
    </citation>
    <scope>NUCLEOTIDE SEQUENCE [LARGE SCALE GENOMIC DNA]</scope>
    <source>
        <strain evidence="2 3">SW033</strain>
    </source>
</reference>
<sequence length="185" mass="21444">MGLSIADAYYLKAKGASCGIFSDWDEVCEALNYALSYDENHCPSLCLLGEIYAEHLHMYDEAFNCFDKVIGIDPGNTEVYQMYAMYLIWRNKTERAEKLVKHALSIAEIGKAPLLWLLSCINETKGEYKVSLEHLKDAKVDSYNDRYFSYMQYEEKRIKKKIELSKPKAKKKKKKAKNKRKKSAK</sequence>
<comment type="caution">
    <text evidence="2">The sequence shown here is derived from an EMBL/GenBank/DDBJ whole genome shotgun (WGS) entry which is preliminary data.</text>
</comment>
<proteinExistence type="predicted"/>
<gene>
    <name evidence="2" type="ORF">EYD46_08035</name>
</gene>
<dbReference type="Gene3D" id="1.25.40.10">
    <property type="entry name" value="Tetratricopeptide repeat domain"/>
    <property type="match status" value="1"/>
</dbReference>
<keyword evidence="3" id="KW-1185">Reference proteome</keyword>
<accession>A0A4Q9FPE7</accession>
<dbReference type="RefSeq" id="WP_130936560.1">
    <property type="nucleotide sequence ID" value="NZ_BMEE01000002.1"/>
</dbReference>
<feature type="compositionally biased region" description="Basic residues" evidence="1">
    <location>
        <begin position="167"/>
        <end position="185"/>
    </location>
</feature>
<evidence type="ECO:0000256" key="1">
    <source>
        <dbReference type="SAM" id="MobiDB-lite"/>
    </source>
</evidence>
<dbReference type="OrthoDB" id="1122255at2"/>
<evidence type="ECO:0000313" key="2">
    <source>
        <dbReference type="EMBL" id="TBN16579.1"/>
    </source>
</evidence>
<dbReference type="AlphaFoldDB" id="A0A4Q9FPE7"/>
<dbReference type="Proteomes" id="UP000292372">
    <property type="component" value="Unassembled WGS sequence"/>
</dbReference>
<name>A0A4Q9FPE7_9FLAO</name>